<dbReference type="Proteomes" id="UP000233837">
    <property type="component" value="Unassembled WGS sequence"/>
</dbReference>
<dbReference type="AlphaFoldDB" id="A0A2I0X712"/>
<evidence type="ECO:0000256" key="1">
    <source>
        <dbReference type="SAM" id="MobiDB-lite"/>
    </source>
</evidence>
<feature type="compositionally biased region" description="Low complexity" evidence="1">
    <location>
        <begin position="66"/>
        <end position="76"/>
    </location>
</feature>
<dbReference type="EMBL" id="KZ502085">
    <property type="protein sequence ID" value="PKU83686.1"/>
    <property type="molecule type" value="Genomic_DNA"/>
</dbReference>
<proteinExistence type="predicted"/>
<keyword evidence="3" id="KW-1185">Reference proteome</keyword>
<evidence type="ECO:0000313" key="2">
    <source>
        <dbReference type="EMBL" id="PKU83686.1"/>
    </source>
</evidence>
<name>A0A2I0X712_9ASPA</name>
<feature type="compositionally biased region" description="Basic residues" evidence="1">
    <location>
        <begin position="17"/>
        <end position="31"/>
    </location>
</feature>
<feature type="compositionally biased region" description="Basic and acidic residues" evidence="1">
    <location>
        <begin position="32"/>
        <end position="52"/>
    </location>
</feature>
<accession>A0A2I0X712</accession>
<organism evidence="2 3">
    <name type="scientific">Dendrobium catenatum</name>
    <dbReference type="NCBI Taxonomy" id="906689"/>
    <lineage>
        <taxon>Eukaryota</taxon>
        <taxon>Viridiplantae</taxon>
        <taxon>Streptophyta</taxon>
        <taxon>Embryophyta</taxon>
        <taxon>Tracheophyta</taxon>
        <taxon>Spermatophyta</taxon>
        <taxon>Magnoliopsida</taxon>
        <taxon>Liliopsida</taxon>
        <taxon>Asparagales</taxon>
        <taxon>Orchidaceae</taxon>
        <taxon>Epidendroideae</taxon>
        <taxon>Malaxideae</taxon>
        <taxon>Dendrobiinae</taxon>
        <taxon>Dendrobium</taxon>
    </lineage>
</organism>
<gene>
    <name evidence="2" type="ORF">MA16_Dca010079</name>
</gene>
<protein>
    <submittedName>
        <fullName evidence="2">Uncharacterized protein</fullName>
    </submittedName>
</protein>
<reference evidence="2 3" key="1">
    <citation type="journal article" date="2016" name="Sci. Rep.">
        <title>The Dendrobium catenatum Lindl. genome sequence provides insights into polysaccharide synthase, floral development and adaptive evolution.</title>
        <authorList>
            <person name="Zhang G.Q."/>
            <person name="Xu Q."/>
            <person name="Bian C."/>
            <person name="Tsai W.C."/>
            <person name="Yeh C.M."/>
            <person name="Liu K.W."/>
            <person name="Yoshida K."/>
            <person name="Zhang L.S."/>
            <person name="Chang S.B."/>
            <person name="Chen F."/>
            <person name="Shi Y."/>
            <person name="Su Y.Y."/>
            <person name="Zhang Y.Q."/>
            <person name="Chen L.J."/>
            <person name="Yin Y."/>
            <person name="Lin M."/>
            <person name="Huang H."/>
            <person name="Deng H."/>
            <person name="Wang Z.W."/>
            <person name="Zhu S.L."/>
            <person name="Zhao X."/>
            <person name="Deng C."/>
            <person name="Niu S.C."/>
            <person name="Huang J."/>
            <person name="Wang M."/>
            <person name="Liu G.H."/>
            <person name="Yang H.J."/>
            <person name="Xiao X.J."/>
            <person name="Hsiao Y.Y."/>
            <person name="Wu W.L."/>
            <person name="Chen Y.Y."/>
            <person name="Mitsuda N."/>
            <person name="Ohme-Takagi M."/>
            <person name="Luo Y.B."/>
            <person name="Van de Peer Y."/>
            <person name="Liu Z.J."/>
        </authorList>
    </citation>
    <scope>NUCLEOTIDE SEQUENCE [LARGE SCALE GENOMIC DNA]</scope>
    <source>
        <tissue evidence="2">The whole plant</tissue>
    </source>
</reference>
<feature type="region of interest" description="Disordered" evidence="1">
    <location>
        <begin position="14"/>
        <end position="115"/>
    </location>
</feature>
<reference evidence="2 3" key="2">
    <citation type="journal article" date="2017" name="Nature">
        <title>The Apostasia genome and the evolution of orchids.</title>
        <authorList>
            <person name="Zhang G.Q."/>
            <person name="Liu K.W."/>
            <person name="Li Z."/>
            <person name="Lohaus R."/>
            <person name="Hsiao Y.Y."/>
            <person name="Niu S.C."/>
            <person name="Wang J.Y."/>
            <person name="Lin Y.C."/>
            <person name="Xu Q."/>
            <person name="Chen L.J."/>
            <person name="Yoshida K."/>
            <person name="Fujiwara S."/>
            <person name="Wang Z.W."/>
            <person name="Zhang Y.Q."/>
            <person name="Mitsuda N."/>
            <person name="Wang M."/>
            <person name="Liu G.H."/>
            <person name="Pecoraro L."/>
            <person name="Huang H.X."/>
            <person name="Xiao X.J."/>
            <person name="Lin M."/>
            <person name="Wu X.Y."/>
            <person name="Wu W.L."/>
            <person name="Chen Y.Y."/>
            <person name="Chang S.B."/>
            <person name="Sakamoto S."/>
            <person name="Ohme-Takagi M."/>
            <person name="Yagi M."/>
            <person name="Zeng S.J."/>
            <person name="Shen C.Y."/>
            <person name="Yeh C.M."/>
            <person name="Luo Y.B."/>
            <person name="Tsai W.C."/>
            <person name="Van de Peer Y."/>
            <person name="Liu Z.J."/>
        </authorList>
    </citation>
    <scope>NUCLEOTIDE SEQUENCE [LARGE SCALE GENOMIC DNA]</scope>
    <source>
        <tissue evidence="2">The whole plant</tissue>
    </source>
</reference>
<evidence type="ECO:0000313" key="3">
    <source>
        <dbReference type="Proteomes" id="UP000233837"/>
    </source>
</evidence>
<sequence length="115" mass="13183">MLLTFKKRCKEREEVRGRRKWRGRKRRRRRKNKEEEKERVILAGERSLDSGRSRRLTTGSDRKMGKAPASAAARASKGGGRRRGFGLCWGVRKQGVKRSREGEGFGSSPGLCEHQ</sequence>